<dbReference type="PANTHER" id="PTHR32268:SF15">
    <property type="entry name" value="HOMOSERINE ACETYLTRANSFERASE FAMILY PROTEIN (AFU_ORTHOLOGUE AFUA_1G15350)"/>
    <property type="match status" value="1"/>
</dbReference>
<dbReference type="EMBL" id="KQ964263">
    <property type="protein sequence ID" value="KXJ87274.1"/>
    <property type="molecule type" value="Genomic_DNA"/>
</dbReference>
<dbReference type="GO" id="GO:0016747">
    <property type="term" value="F:acyltransferase activity, transferring groups other than amino-acyl groups"/>
    <property type="evidence" value="ECO:0007669"/>
    <property type="project" value="InterPro"/>
</dbReference>
<evidence type="ECO:0000313" key="1">
    <source>
        <dbReference type="EMBL" id="KXJ87274.1"/>
    </source>
</evidence>
<dbReference type="Gene3D" id="3.40.50.1820">
    <property type="entry name" value="alpha/beta hydrolase"/>
    <property type="match status" value="1"/>
</dbReference>
<dbReference type="STRING" id="196109.A0A136IQT4"/>
<reference evidence="2" key="1">
    <citation type="submission" date="2016-02" db="EMBL/GenBank/DDBJ databases">
        <title>Draft genome sequence of Microdochium bolleyi, a fungal endophyte of beachgrass.</title>
        <authorList>
            <consortium name="DOE Joint Genome Institute"/>
            <person name="David A.S."/>
            <person name="May G."/>
            <person name="Haridas S."/>
            <person name="Lim J."/>
            <person name="Wang M."/>
            <person name="Labutti K."/>
            <person name="Lipzen A."/>
            <person name="Barry K."/>
            <person name="Grigoriev I.V."/>
        </authorList>
    </citation>
    <scope>NUCLEOTIDE SEQUENCE [LARGE SCALE GENOMIC DNA]</scope>
    <source>
        <strain evidence="2">J235TASD1</strain>
    </source>
</reference>
<dbReference type="SUPFAM" id="SSF53474">
    <property type="entry name" value="alpha/beta-Hydrolases"/>
    <property type="match status" value="1"/>
</dbReference>
<dbReference type="Proteomes" id="UP000070501">
    <property type="component" value="Unassembled WGS sequence"/>
</dbReference>
<name>A0A136IQT4_9PEZI</name>
<gene>
    <name evidence="1" type="ORF">Micbo1qcDRAFT_167633</name>
</gene>
<dbReference type="InParanoid" id="A0A136IQT4"/>
<dbReference type="InterPro" id="IPR029058">
    <property type="entry name" value="AB_hydrolase_fold"/>
</dbReference>
<dbReference type="InterPro" id="IPR008220">
    <property type="entry name" value="HAT_MetX-like"/>
</dbReference>
<keyword evidence="2" id="KW-1185">Reference proteome</keyword>
<dbReference type="GO" id="GO:0016787">
    <property type="term" value="F:hydrolase activity"/>
    <property type="evidence" value="ECO:0007669"/>
    <property type="project" value="UniProtKB-KW"/>
</dbReference>
<protein>
    <submittedName>
        <fullName evidence="1">Alpha/Beta hydrolase protein</fullName>
    </submittedName>
</protein>
<keyword evidence="1" id="KW-0378">Hydrolase</keyword>
<proteinExistence type="predicted"/>
<accession>A0A136IQT4</accession>
<sequence>MDVQPPPPVKHHDITDFRFQDGTVLATARLAYLDINPGAPSGKVALVPTCFRGKLHTTLSFADGAFRDHRIIVVALFGNGESSSPSNTSAFPGRLDYRDCVRAQHDLLTRGLGLSSGIDVVSGFSMAGQTAYYWAAMYPGFLRSGAVVICSSARTSGHNRQFLEGPRAAIEQAVDYHANTTTSDSAHAASSRESPRAIRAFAKAYSAWLTSAEWFDQECWRELGFDSHEAWDEGSTGPDSGYKGWFADDLLIMLKMWQAGDVSVCSQDGVAKSLEAALGEIEVPVLLMPCETDQYFRPAANERELKSLKKGKLEVIPGVWGHLAGGGTHPASTKWMSEKIEAFLQ</sequence>
<dbReference type="OrthoDB" id="9972683at2759"/>
<dbReference type="PANTHER" id="PTHR32268">
    <property type="entry name" value="HOMOSERINE O-ACETYLTRANSFERASE"/>
    <property type="match status" value="1"/>
</dbReference>
<dbReference type="AlphaFoldDB" id="A0A136IQT4"/>
<organism evidence="1 2">
    <name type="scientific">Microdochium bolleyi</name>
    <dbReference type="NCBI Taxonomy" id="196109"/>
    <lineage>
        <taxon>Eukaryota</taxon>
        <taxon>Fungi</taxon>
        <taxon>Dikarya</taxon>
        <taxon>Ascomycota</taxon>
        <taxon>Pezizomycotina</taxon>
        <taxon>Sordariomycetes</taxon>
        <taxon>Xylariomycetidae</taxon>
        <taxon>Xylariales</taxon>
        <taxon>Microdochiaceae</taxon>
        <taxon>Microdochium</taxon>
    </lineage>
</organism>
<evidence type="ECO:0000313" key="2">
    <source>
        <dbReference type="Proteomes" id="UP000070501"/>
    </source>
</evidence>